<dbReference type="GO" id="GO:0045087">
    <property type="term" value="P:innate immune response"/>
    <property type="evidence" value="ECO:0007669"/>
    <property type="project" value="TreeGrafter"/>
</dbReference>
<feature type="active site" evidence="8">
    <location>
        <position position="353"/>
    </location>
</feature>
<dbReference type="PROSITE" id="PS50026">
    <property type="entry name" value="EGF_3"/>
    <property type="match status" value="1"/>
</dbReference>
<feature type="disulfide bond" evidence="7">
    <location>
        <begin position="659"/>
        <end position="669"/>
    </location>
</feature>
<dbReference type="FunFam" id="4.10.70.10:FF:000001">
    <property type="entry name" value="Disintegrin and metalloproteinase domain-containing protein 22"/>
    <property type="match status" value="1"/>
</dbReference>
<evidence type="ECO:0000256" key="9">
    <source>
        <dbReference type="SAM" id="MobiDB-lite"/>
    </source>
</evidence>
<dbReference type="SUPFAM" id="SSF55486">
    <property type="entry name" value="Metalloproteases ('zincins'), catalytic domain"/>
    <property type="match status" value="1"/>
</dbReference>
<feature type="chain" id="PRO_5028385884" evidence="11">
    <location>
        <begin position="19"/>
        <end position="922"/>
    </location>
</feature>
<evidence type="ECO:0000256" key="2">
    <source>
        <dbReference type="ARBA" id="ARBA00022692"/>
    </source>
</evidence>
<dbReference type="GO" id="GO:0005178">
    <property type="term" value="F:integrin binding"/>
    <property type="evidence" value="ECO:0007669"/>
    <property type="project" value="TreeGrafter"/>
</dbReference>
<feature type="compositionally biased region" description="Pro residues" evidence="9">
    <location>
        <begin position="818"/>
        <end position="830"/>
    </location>
</feature>
<keyword evidence="16" id="KW-0378">Hydrolase</keyword>
<feature type="compositionally biased region" description="Pro residues" evidence="9">
    <location>
        <begin position="863"/>
        <end position="877"/>
    </location>
</feature>
<keyword evidence="16" id="KW-0645">Protease</keyword>
<dbReference type="PANTHER" id="PTHR11905">
    <property type="entry name" value="ADAM A DISINTEGRIN AND METALLOPROTEASE DOMAIN"/>
    <property type="match status" value="1"/>
</dbReference>
<keyword evidence="15" id="KW-1185">Reference proteome</keyword>
<evidence type="ECO:0000313" key="15">
    <source>
        <dbReference type="Proteomes" id="UP000515156"/>
    </source>
</evidence>
<dbReference type="InterPro" id="IPR001590">
    <property type="entry name" value="Peptidase_M12B"/>
</dbReference>
<dbReference type="Pfam" id="PF08516">
    <property type="entry name" value="ADAM_CR"/>
    <property type="match status" value="1"/>
</dbReference>
<comment type="subcellular location">
    <subcellularLocation>
        <location evidence="1">Membrane</location>
        <topology evidence="1">Single-pass membrane protein</topology>
    </subcellularLocation>
</comment>
<dbReference type="InterPro" id="IPR006586">
    <property type="entry name" value="ADAM_Cys-rich"/>
</dbReference>
<feature type="domain" description="Peptidase M12B" evidence="14">
    <location>
        <begin position="216"/>
        <end position="418"/>
    </location>
</feature>
<dbReference type="SMART" id="SM00608">
    <property type="entry name" value="ACR"/>
    <property type="match status" value="1"/>
</dbReference>
<dbReference type="GO" id="GO:0016020">
    <property type="term" value="C:membrane"/>
    <property type="evidence" value="ECO:0007669"/>
    <property type="project" value="UniProtKB-SubCell"/>
</dbReference>
<reference evidence="16" key="1">
    <citation type="submission" date="2025-08" db="UniProtKB">
        <authorList>
            <consortium name="RefSeq"/>
        </authorList>
    </citation>
    <scope>IDENTIFICATION</scope>
</reference>
<accession>A0A6P7WRI7</accession>
<dbReference type="PROSITE" id="PS50214">
    <property type="entry name" value="DISINTEGRIN_2"/>
    <property type="match status" value="1"/>
</dbReference>
<feature type="region of interest" description="Disordered" evidence="9">
    <location>
        <begin position="21"/>
        <end position="47"/>
    </location>
</feature>
<evidence type="ECO:0000259" key="14">
    <source>
        <dbReference type="PROSITE" id="PS50215"/>
    </source>
</evidence>
<dbReference type="Pfam" id="PF01421">
    <property type="entry name" value="Reprolysin"/>
    <property type="match status" value="1"/>
</dbReference>
<dbReference type="AlphaFoldDB" id="A0A6P7WRI7"/>
<name>A0A6P7WRI7_9AMPH</name>
<dbReference type="InterPro" id="IPR002870">
    <property type="entry name" value="Peptidase_M12B_N"/>
</dbReference>
<sequence>MERTCGLLVLCWLCWARGEDGAHRGSRWSEDPTQRADGGPKRDQPTKSQEVLVYVVGEHGSLSLEEALKEGPPSHLQVLLETEGGRLFLELQQNEVLLSGAHTLVFYLPNGTQVTEDGTEQVNCYYRGHVKGYPGSWISVSVCCGLRGHLAVSGDRSYDVQPVSGPGDPRHLFFKIQDIPFPDVKCGMAHPSQWMPSGEERPHLHRGKRDLMSEVKYIELVIVTDKKEYEYYHGDTKRLQIRMLEIANQVDVFYRPLNVRVAVVAVEIWNEMDQITVDQNPSVTLNRFLAWRETKLLPRIKHDNAQLVIGGQFEGSAVGMASQTSMCSPERSGGVNVDHSVSTLGVASTMAHELGHNLGMNHDTTDRKCNCSNLLQVKSCIMEPATGFLPGLGFSSCSRSDLETSLRQGGGMCLFNVPEAQRIFGAQRCGNLFVEVGEECDCGLAEVCKDPCCNATTCKLVPGAKCSSDGICCENCQLKRSGSLCREPLGECDLPEYCDGVSSFCPPNVFLQDGHPCKSSQAFCYSGDCRTYDSQCQVLWGPGSTQAPDDCFRFVNMRGDKYGNCGRSLNGTYVPCRARDMKCGKIQCQGGNERPLLGSNAEVVNHRERACRSVHFNLGDDITDPAMVMSGTACGSGKVEPVCINQKCQNVSTLGVQECQRKCSGHGVCNSNKNCHCDRGWSSPDCKGSGYGGSVDSGPLEPETDSSAVSTGLLLVFLLLLPLVVLLGICYFKRSTLRKGLCRFRKASSCQYSAEPETRVQFLGEGVTAEGNRISHTEARTMTQVPPERPRPPQRMQSTELQVMPAITKPFSQDSARPDPPSKPLPPDPVPKQSQGTAFDRPAPPSRPLPEDPVPRKSQPQVPVKPPPPKKPLPSDPPTEEREELLSAVPIYTPQAVVFPSRPAPPPPPATATGGNLQAQQV</sequence>
<keyword evidence="5 7" id="KW-1015">Disulfide bond</keyword>
<gene>
    <name evidence="16" type="primary">ADAM15</name>
</gene>
<dbReference type="GO" id="GO:0046872">
    <property type="term" value="F:metal ion binding"/>
    <property type="evidence" value="ECO:0007669"/>
    <property type="project" value="UniProtKB-KW"/>
</dbReference>
<dbReference type="PANTHER" id="PTHR11905:SF130">
    <property type="entry name" value="DISINTEGRIN AND METALLOPROTEINASE DOMAIN-CONTAINING PROTEIN 15"/>
    <property type="match status" value="1"/>
</dbReference>
<evidence type="ECO:0000256" key="4">
    <source>
        <dbReference type="ARBA" id="ARBA00023136"/>
    </source>
</evidence>
<dbReference type="GO" id="GO:0005615">
    <property type="term" value="C:extracellular space"/>
    <property type="evidence" value="ECO:0007669"/>
    <property type="project" value="TreeGrafter"/>
</dbReference>
<dbReference type="Pfam" id="PF00200">
    <property type="entry name" value="Disintegrin"/>
    <property type="match status" value="1"/>
</dbReference>
<dbReference type="KEGG" id="muo:115457631"/>
<dbReference type="GO" id="GO:0006508">
    <property type="term" value="P:proteolysis"/>
    <property type="evidence" value="ECO:0007669"/>
    <property type="project" value="InterPro"/>
</dbReference>
<feature type="disulfide bond" evidence="7">
    <location>
        <begin position="677"/>
        <end position="686"/>
    </location>
</feature>
<dbReference type="Proteomes" id="UP000515156">
    <property type="component" value="Chromosome 14"/>
</dbReference>
<organism evidence="15 16">
    <name type="scientific">Microcaecilia unicolor</name>
    <dbReference type="NCBI Taxonomy" id="1415580"/>
    <lineage>
        <taxon>Eukaryota</taxon>
        <taxon>Metazoa</taxon>
        <taxon>Chordata</taxon>
        <taxon>Craniata</taxon>
        <taxon>Vertebrata</taxon>
        <taxon>Euteleostomi</taxon>
        <taxon>Amphibia</taxon>
        <taxon>Gymnophiona</taxon>
        <taxon>Siphonopidae</taxon>
        <taxon>Microcaecilia</taxon>
    </lineage>
</organism>
<dbReference type="InterPro" id="IPR036436">
    <property type="entry name" value="Disintegrin_dom_sf"/>
</dbReference>
<keyword evidence="8" id="KW-0862">Zinc</keyword>
<protein>
    <submittedName>
        <fullName evidence="16">Disintegrin and metalloproteinase domain-containing protein 15 isoform X1</fullName>
    </submittedName>
</protein>
<keyword evidence="7" id="KW-0245">EGF-like domain</keyword>
<dbReference type="OrthoDB" id="5951731at2759"/>
<evidence type="ECO:0000256" key="5">
    <source>
        <dbReference type="ARBA" id="ARBA00023157"/>
    </source>
</evidence>
<evidence type="ECO:0000256" key="8">
    <source>
        <dbReference type="PROSITE-ProRule" id="PRU00276"/>
    </source>
</evidence>
<dbReference type="PRINTS" id="PR00289">
    <property type="entry name" value="DISINTEGRIN"/>
</dbReference>
<feature type="compositionally biased region" description="Basic and acidic residues" evidence="9">
    <location>
        <begin position="21"/>
        <end position="45"/>
    </location>
</feature>
<keyword evidence="4 10" id="KW-0472">Membrane</keyword>
<evidence type="ECO:0000256" key="7">
    <source>
        <dbReference type="PROSITE-ProRule" id="PRU00076"/>
    </source>
</evidence>
<evidence type="ECO:0000259" key="12">
    <source>
        <dbReference type="PROSITE" id="PS50026"/>
    </source>
</evidence>
<dbReference type="SMART" id="SM00050">
    <property type="entry name" value="DISIN"/>
    <property type="match status" value="1"/>
</dbReference>
<evidence type="ECO:0000256" key="6">
    <source>
        <dbReference type="PROSITE-ProRule" id="PRU00068"/>
    </source>
</evidence>
<dbReference type="InterPro" id="IPR024079">
    <property type="entry name" value="MetalloPept_cat_dom_sf"/>
</dbReference>
<keyword evidence="8" id="KW-0479">Metal-binding</keyword>
<evidence type="ECO:0000256" key="11">
    <source>
        <dbReference type="SAM" id="SignalP"/>
    </source>
</evidence>
<keyword evidence="11" id="KW-0732">Signal</keyword>
<feature type="binding site" evidence="8">
    <location>
        <position position="362"/>
    </location>
    <ligand>
        <name>Zn(2+)</name>
        <dbReference type="ChEBI" id="CHEBI:29105"/>
        <note>catalytic</note>
    </ligand>
</feature>
<evidence type="ECO:0000256" key="1">
    <source>
        <dbReference type="ARBA" id="ARBA00004167"/>
    </source>
</evidence>
<dbReference type="FunCoup" id="A0A6P7WRI7">
    <property type="interactions" value="225"/>
</dbReference>
<feature type="region of interest" description="Disordered" evidence="9">
    <location>
        <begin position="810"/>
        <end position="922"/>
    </location>
</feature>
<dbReference type="GO" id="GO:0007229">
    <property type="term" value="P:integrin-mediated signaling pathway"/>
    <property type="evidence" value="ECO:0007669"/>
    <property type="project" value="TreeGrafter"/>
</dbReference>
<dbReference type="Gene3D" id="4.10.70.10">
    <property type="entry name" value="Disintegrin domain"/>
    <property type="match status" value="1"/>
</dbReference>
<keyword evidence="2 10" id="KW-0812">Transmembrane</keyword>
<feature type="domain" description="Disintegrin" evidence="13">
    <location>
        <begin position="426"/>
        <end position="513"/>
    </location>
</feature>
<dbReference type="SUPFAM" id="SSF57552">
    <property type="entry name" value="Blood coagulation inhibitor (disintegrin)"/>
    <property type="match status" value="1"/>
</dbReference>
<feature type="domain" description="EGF-like" evidence="12">
    <location>
        <begin position="655"/>
        <end position="687"/>
    </location>
</feature>
<dbReference type="InterPro" id="IPR001762">
    <property type="entry name" value="Disintegrin_dom"/>
</dbReference>
<dbReference type="FunFam" id="3.40.390.10:FF:000002">
    <property type="entry name" value="Disintegrin and metalloproteinase domain-containing protein 22"/>
    <property type="match status" value="1"/>
</dbReference>
<feature type="region of interest" description="Disordered" evidence="9">
    <location>
        <begin position="769"/>
        <end position="798"/>
    </location>
</feature>
<feature type="signal peptide" evidence="11">
    <location>
        <begin position="1"/>
        <end position="18"/>
    </location>
</feature>
<keyword evidence="3 10" id="KW-1133">Transmembrane helix</keyword>
<feature type="binding site" evidence="8">
    <location>
        <position position="356"/>
    </location>
    <ligand>
        <name>Zn(2+)</name>
        <dbReference type="ChEBI" id="CHEBI:29105"/>
        <note>catalytic</note>
    </ligand>
</feature>
<feature type="transmembrane region" description="Helical" evidence="10">
    <location>
        <begin position="712"/>
        <end position="732"/>
    </location>
</feature>
<dbReference type="GO" id="GO:0004222">
    <property type="term" value="F:metalloendopeptidase activity"/>
    <property type="evidence" value="ECO:0007669"/>
    <property type="project" value="InterPro"/>
</dbReference>
<dbReference type="InterPro" id="IPR034027">
    <property type="entry name" value="Reprolysin_adamalysin"/>
</dbReference>
<evidence type="ECO:0000256" key="10">
    <source>
        <dbReference type="SAM" id="Phobius"/>
    </source>
</evidence>
<dbReference type="GeneID" id="115457631"/>
<evidence type="ECO:0000313" key="16">
    <source>
        <dbReference type="RefSeq" id="XP_030042988.1"/>
    </source>
</evidence>
<proteinExistence type="predicted"/>
<dbReference type="CDD" id="cd04269">
    <property type="entry name" value="ZnMc_adamalysin_II_like"/>
    <property type="match status" value="1"/>
</dbReference>
<dbReference type="RefSeq" id="XP_030042988.1">
    <property type="nucleotide sequence ID" value="XM_030187128.1"/>
</dbReference>
<comment type="caution">
    <text evidence="7">Lacks conserved residue(s) required for the propagation of feature annotation.</text>
</comment>
<dbReference type="Gene3D" id="2.60.120.260">
    <property type="entry name" value="Galactose-binding domain-like"/>
    <property type="match status" value="1"/>
</dbReference>
<dbReference type="Gene3D" id="3.40.390.10">
    <property type="entry name" value="Collagenase (Catalytic Domain)"/>
    <property type="match status" value="1"/>
</dbReference>
<dbReference type="InParanoid" id="A0A6P7WRI7"/>
<evidence type="ECO:0000256" key="3">
    <source>
        <dbReference type="ARBA" id="ARBA00022989"/>
    </source>
</evidence>
<dbReference type="Pfam" id="PF01562">
    <property type="entry name" value="Pep_M12B_propep"/>
    <property type="match status" value="1"/>
</dbReference>
<dbReference type="InterPro" id="IPR000742">
    <property type="entry name" value="EGF"/>
</dbReference>
<keyword evidence="16" id="KW-0482">Metalloprotease</keyword>
<dbReference type="CTD" id="8751"/>
<dbReference type="PROSITE" id="PS01186">
    <property type="entry name" value="EGF_2"/>
    <property type="match status" value="1"/>
</dbReference>
<dbReference type="PROSITE" id="PS50215">
    <property type="entry name" value="ADAM_MEPRO"/>
    <property type="match status" value="1"/>
</dbReference>
<feature type="disulfide bond" evidence="6">
    <location>
        <begin position="485"/>
        <end position="505"/>
    </location>
</feature>
<evidence type="ECO:0000259" key="13">
    <source>
        <dbReference type="PROSITE" id="PS50214"/>
    </source>
</evidence>
<feature type="binding site" evidence="8">
    <location>
        <position position="352"/>
    </location>
    <ligand>
        <name>Zn(2+)</name>
        <dbReference type="ChEBI" id="CHEBI:29105"/>
        <note>catalytic</note>
    </ligand>
</feature>